<evidence type="ECO:0000256" key="2">
    <source>
        <dbReference type="ARBA" id="ARBA00023043"/>
    </source>
</evidence>
<keyword evidence="1" id="KW-0677">Repeat</keyword>
<feature type="repeat" description="ANK" evidence="3">
    <location>
        <begin position="48"/>
        <end position="81"/>
    </location>
</feature>
<dbReference type="Pfam" id="PF12796">
    <property type="entry name" value="Ank_2"/>
    <property type="match status" value="1"/>
</dbReference>
<proteinExistence type="predicted"/>
<evidence type="ECO:0000313" key="5">
    <source>
        <dbReference type="Proteomes" id="UP001353858"/>
    </source>
</evidence>
<dbReference type="InterPro" id="IPR036770">
    <property type="entry name" value="Ankyrin_rpt-contain_sf"/>
</dbReference>
<dbReference type="Proteomes" id="UP001353858">
    <property type="component" value="Unassembled WGS sequence"/>
</dbReference>
<comment type="caution">
    <text evidence="4">The sequence shown here is derived from an EMBL/GenBank/DDBJ whole genome shotgun (WGS) entry which is preliminary data.</text>
</comment>
<dbReference type="SUPFAM" id="SSF48403">
    <property type="entry name" value="Ankyrin repeat"/>
    <property type="match status" value="1"/>
</dbReference>
<accession>A0AAN7SQM7</accession>
<evidence type="ECO:0000256" key="3">
    <source>
        <dbReference type="PROSITE-ProRule" id="PRU00023"/>
    </source>
</evidence>
<protein>
    <recommendedName>
        <fullName evidence="6">Ankyrin repeat protein</fullName>
    </recommendedName>
</protein>
<dbReference type="PROSITE" id="PS50297">
    <property type="entry name" value="ANK_REP_REGION"/>
    <property type="match status" value="1"/>
</dbReference>
<dbReference type="PANTHER" id="PTHR24198">
    <property type="entry name" value="ANKYRIN REPEAT AND PROTEIN KINASE DOMAIN-CONTAINING PROTEIN"/>
    <property type="match status" value="1"/>
</dbReference>
<sequence length="463" mass="54021">MDYSCFCDEDTYHNDICVVHQAVLRNNLKKLKVLVAYHKNSLTCTNSLGHTPLLTGIIKNREESVISFLIKAGSDVNAQDHLGRNSLHTAIDHNLNDTVIHELLNKYVDVNAQDKNGQTPMHYAVLHRTDLLLILLYYNADVMIQSANGLTAITTAILHSNFDAVELLINYYSRKDLSTVLNNFFYITYDWLRYSLRLNYSKWFKFFWSVIDTSHIIKALPDFILIYLYDCRFPKEEWVEAFLIILKSEIASDLVSYMSKSSEGYNFEKLFCHLHKNKIDSDDRVIIINLFLSLGAQVYYNDMRDVLNIYSCGREFECLIYTVNKKFPTFLHPLSYYLVNLKSDYSAQRLIDLFKMQIRSAVCTGTLQESVIRNMGLFSLPFFVKTILLEECDRARFNHNRVVERFSTLPEFPTLLELSRNQVRNHIVNFYKVKYAYAVIDVVKRLPIPQAIKDIVLFRTNLY</sequence>
<dbReference type="PANTHER" id="PTHR24198:SF165">
    <property type="entry name" value="ANKYRIN REPEAT-CONTAINING PROTEIN-RELATED"/>
    <property type="match status" value="1"/>
</dbReference>
<organism evidence="4 5">
    <name type="scientific">Aquatica leii</name>
    <dbReference type="NCBI Taxonomy" id="1421715"/>
    <lineage>
        <taxon>Eukaryota</taxon>
        <taxon>Metazoa</taxon>
        <taxon>Ecdysozoa</taxon>
        <taxon>Arthropoda</taxon>
        <taxon>Hexapoda</taxon>
        <taxon>Insecta</taxon>
        <taxon>Pterygota</taxon>
        <taxon>Neoptera</taxon>
        <taxon>Endopterygota</taxon>
        <taxon>Coleoptera</taxon>
        <taxon>Polyphaga</taxon>
        <taxon>Elateriformia</taxon>
        <taxon>Elateroidea</taxon>
        <taxon>Lampyridae</taxon>
        <taxon>Luciolinae</taxon>
        <taxon>Aquatica</taxon>
    </lineage>
</organism>
<evidence type="ECO:0008006" key="6">
    <source>
        <dbReference type="Google" id="ProtNLM"/>
    </source>
</evidence>
<dbReference type="AlphaFoldDB" id="A0AAN7SQM7"/>
<feature type="repeat" description="ANK" evidence="3">
    <location>
        <begin position="82"/>
        <end position="115"/>
    </location>
</feature>
<keyword evidence="5" id="KW-1185">Reference proteome</keyword>
<evidence type="ECO:0000313" key="4">
    <source>
        <dbReference type="EMBL" id="KAK4878580.1"/>
    </source>
</evidence>
<reference evidence="5" key="1">
    <citation type="submission" date="2023-01" db="EMBL/GenBank/DDBJ databases">
        <title>Key to firefly adult light organ development and bioluminescence: homeobox transcription factors regulate luciferase expression and transportation to peroxisome.</title>
        <authorList>
            <person name="Fu X."/>
        </authorList>
    </citation>
    <scope>NUCLEOTIDE SEQUENCE [LARGE SCALE GENOMIC DNA]</scope>
</reference>
<dbReference type="InterPro" id="IPR002110">
    <property type="entry name" value="Ankyrin_rpt"/>
</dbReference>
<dbReference type="PROSITE" id="PS50088">
    <property type="entry name" value="ANK_REPEAT"/>
    <property type="match status" value="2"/>
</dbReference>
<dbReference type="EMBL" id="JARPUR010000004">
    <property type="protein sequence ID" value="KAK4878580.1"/>
    <property type="molecule type" value="Genomic_DNA"/>
</dbReference>
<evidence type="ECO:0000256" key="1">
    <source>
        <dbReference type="ARBA" id="ARBA00022737"/>
    </source>
</evidence>
<dbReference type="SMART" id="SM00248">
    <property type="entry name" value="ANK"/>
    <property type="match status" value="4"/>
</dbReference>
<dbReference type="Gene3D" id="1.25.40.20">
    <property type="entry name" value="Ankyrin repeat-containing domain"/>
    <property type="match status" value="1"/>
</dbReference>
<name>A0AAN7SQM7_9COLE</name>
<keyword evidence="2 3" id="KW-0040">ANK repeat</keyword>
<gene>
    <name evidence="4" type="ORF">RN001_011086</name>
</gene>